<dbReference type="InterPro" id="IPR003594">
    <property type="entry name" value="HATPase_dom"/>
</dbReference>
<dbReference type="Gene3D" id="1.10.287.130">
    <property type="match status" value="1"/>
</dbReference>
<dbReference type="GO" id="GO:0000155">
    <property type="term" value="F:phosphorelay sensor kinase activity"/>
    <property type="evidence" value="ECO:0007669"/>
    <property type="project" value="InterPro"/>
</dbReference>
<dbReference type="OrthoDB" id="8477115at2"/>
<evidence type="ECO:0000313" key="8">
    <source>
        <dbReference type="EMBL" id="MXP64113.1"/>
    </source>
</evidence>
<dbReference type="Proteomes" id="UP000460715">
    <property type="component" value="Unassembled WGS sequence"/>
</dbReference>
<organism evidence="8 9">
    <name type="scientific">Teichococcus coralli</name>
    <dbReference type="NCBI Taxonomy" id="2545983"/>
    <lineage>
        <taxon>Bacteria</taxon>
        <taxon>Pseudomonadati</taxon>
        <taxon>Pseudomonadota</taxon>
        <taxon>Alphaproteobacteria</taxon>
        <taxon>Acetobacterales</taxon>
        <taxon>Roseomonadaceae</taxon>
        <taxon>Roseomonas</taxon>
    </lineage>
</organism>
<evidence type="ECO:0000256" key="3">
    <source>
        <dbReference type="ARBA" id="ARBA00022553"/>
    </source>
</evidence>
<evidence type="ECO:0000259" key="6">
    <source>
        <dbReference type="PROSITE" id="PS50109"/>
    </source>
</evidence>
<dbReference type="SMART" id="SM00091">
    <property type="entry name" value="PAS"/>
    <property type="match status" value="4"/>
</dbReference>
<dbReference type="SUPFAM" id="SSF55785">
    <property type="entry name" value="PYP-like sensor domain (PAS domain)"/>
    <property type="match status" value="4"/>
</dbReference>
<keyword evidence="3" id="KW-0597">Phosphoprotein</keyword>
<dbReference type="SUPFAM" id="SSF47384">
    <property type="entry name" value="Homodimeric domain of signal transducing histidine kinase"/>
    <property type="match status" value="1"/>
</dbReference>
<protein>
    <recommendedName>
        <fullName evidence="2">histidine kinase</fullName>
        <ecNumber evidence="2">2.7.13.3</ecNumber>
    </recommendedName>
</protein>
<dbReference type="InterPro" id="IPR004358">
    <property type="entry name" value="Sig_transdc_His_kin-like_C"/>
</dbReference>
<name>A0A845B924_9PROT</name>
<dbReference type="CDD" id="cd16922">
    <property type="entry name" value="HATPase_EvgS-ArcB-TorS-like"/>
    <property type="match status" value="1"/>
</dbReference>
<dbReference type="InterPro" id="IPR036890">
    <property type="entry name" value="HATPase_C_sf"/>
</dbReference>
<dbReference type="InterPro" id="IPR005467">
    <property type="entry name" value="His_kinase_dom"/>
</dbReference>
<evidence type="ECO:0000256" key="4">
    <source>
        <dbReference type="ARBA" id="ARBA00022679"/>
    </source>
</evidence>
<dbReference type="PROSITE" id="PS50109">
    <property type="entry name" value="HIS_KIN"/>
    <property type="match status" value="1"/>
</dbReference>
<proteinExistence type="predicted"/>
<gene>
    <name evidence="8" type="ORF">E0493_12240</name>
</gene>
<dbReference type="Pfam" id="PF00512">
    <property type="entry name" value="HisKA"/>
    <property type="match status" value="1"/>
</dbReference>
<evidence type="ECO:0000256" key="5">
    <source>
        <dbReference type="ARBA" id="ARBA00022777"/>
    </source>
</evidence>
<dbReference type="SMART" id="SM00388">
    <property type="entry name" value="HisKA"/>
    <property type="match status" value="1"/>
</dbReference>
<dbReference type="InterPro" id="IPR036097">
    <property type="entry name" value="HisK_dim/P_sf"/>
</dbReference>
<dbReference type="CDD" id="cd00082">
    <property type="entry name" value="HisKA"/>
    <property type="match status" value="1"/>
</dbReference>
<dbReference type="SMART" id="SM00387">
    <property type="entry name" value="HATPase_c"/>
    <property type="match status" value="1"/>
</dbReference>
<dbReference type="EMBL" id="SNVJ01000009">
    <property type="protein sequence ID" value="MXP64113.1"/>
    <property type="molecule type" value="Genomic_DNA"/>
</dbReference>
<keyword evidence="9" id="KW-1185">Reference proteome</keyword>
<dbReference type="NCBIfam" id="TIGR00229">
    <property type="entry name" value="sensory_box"/>
    <property type="match status" value="1"/>
</dbReference>
<comment type="catalytic activity">
    <reaction evidence="1">
        <text>ATP + protein L-histidine = ADP + protein N-phospho-L-histidine.</text>
        <dbReference type="EC" id="2.7.13.3"/>
    </reaction>
</comment>
<dbReference type="InterPro" id="IPR000014">
    <property type="entry name" value="PAS"/>
</dbReference>
<sequence>MTDAAPFPEAALQAMPAAACVFDAGGRVVLANEAARRMLDLAAASELLGRSQAEVVRLLAFRGLYGAGDPEAQAAAAMAVDRGRPHHRTLRGTNGRWYDISSVPLPGGGWLGLLTDVTAHRQAEAMALERLRIAHLTLQQTPTGLGLYDSRRQLCLFNEAYERLLGLPQGTLRTGLSFDAIIEIMLEHNPLDEEARRIFAARRQQDRSQPFSSVRVRLDGTAIRSVSQPVPGGGFLVSLEDVTPLRQAEDEAKRRAALLDGVLAAMPHGVCVYGPDHRVRMVNAAFQQIMAGSEVAIGEHLMDVCRRREENREYLNPEAAEEVFRRQFDFERPPVTRVRRNGTVLTGRTAPLPDGGHLSVVSDVTALHRAEAEAQRRADLLQAMLDSMRHGVCLFDKNNRLVAANQLACRMIGLTAEELAPGTHLSTLRDLQYKRGEFGAGPEAERMYRERAVGKVPRLDRFSRTRADGTVIEVSTDPTPDGGFVRTYADVTEERRARAEIERARAAAEEADAAKTRFLATMSHELRTPLNAVIGFSEALAAEPGPPHVTEFAGSILEAGRHLLSLIDEVLDVAQAGTGAVRVATRPLYLPSVLEGVLRLMRGAAEAAQVRLELAPLPELPRALAEERRLRQVLLNLLANAVKFTPAGGMVHLAAAALPDGAVEIRVSDTGIGIEAGQVERAFEPFVQLETSHARRYQGSGLGLYLARALAQAMGATLTLESLRGEGTTARLRLAAATQPQEQTA</sequence>
<reference evidence="8 9" key="1">
    <citation type="submission" date="2019-03" db="EMBL/GenBank/DDBJ databases">
        <title>Roseomonas sp. a novel Roseomonas species isolated from Sea whip Gorgonian.</title>
        <authorList>
            <person name="Li F."/>
            <person name="Pan X."/>
            <person name="Huang S."/>
            <person name="Li Z."/>
            <person name="Meng B."/>
        </authorList>
    </citation>
    <scope>NUCLEOTIDE SEQUENCE [LARGE SCALE GENOMIC DNA]</scope>
    <source>
        <strain evidence="8 9">M0104</strain>
    </source>
</reference>
<dbReference type="InterPro" id="IPR035965">
    <property type="entry name" value="PAS-like_dom_sf"/>
</dbReference>
<accession>A0A845B924</accession>
<evidence type="ECO:0000256" key="2">
    <source>
        <dbReference type="ARBA" id="ARBA00012438"/>
    </source>
</evidence>
<dbReference type="PANTHER" id="PTHR43047">
    <property type="entry name" value="TWO-COMPONENT HISTIDINE PROTEIN KINASE"/>
    <property type="match status" value="1"/>
</dbReference>
<dbReference type="RefSeq" id="WP_160937241.1">
    <property type="nucleotide sequence ID" value="NZ_SNVJ01000009.1"/>
</dbReference>
<keyword evidence="5 8" id="KW-0418">Kinase</keyword>
<dbReference type="EC" id="2.7.13.3" evidence="2"/>
<evidence type="ECO:0000313" key="9">
    <source>
        <dbReference type="Proteomes" id="UP000460715"/>
    </source>
</evidence>
<dbReference type="Pfam" id="PF12860">
    <property type="entry name" value="PAS_7"/>
    <property type="match status" value="4"/>
</dbReference>
<feature type="domain" description="Histidine kinase" evidence="6">
    <location>
        <begin position="521"/>
        <end position="738"/>
    </location>
</feature>
<keyword evidence="4" id="KW-0808">Transferase</keyword>
<dbReference type="InterPro" id="IPR003661">
    <property type="entry name" value="HisK_dim/P_dom"/>
</dbReference>
<evidence type="ECO:0000259" key="7">
    <source>
        <dbReference type="PROSITE" id="PS50112"/>
    </source>
</evidence>
<dbReference type="SUPFAM" id="SSF55874">
    <property type="entry name" value="ATPase domain of HSP90 chaperone/DNA topoisomerase II/histidine kinase"/>
    <property type="match status" value="1"/>
</dbReference>
<feature type="domain" description="PAS" evidence="7">
    <location>
        <begin position="377"/>
        <end position="419"/>
    </location>
</feature>
<dbReference type="PRINTS" id="PR00344">
    <property type="entry name" value="BCTRLSENSOR"/>
</dbReference>
<dbReference type="Gene3D" id="3.30.450.20">
    <property type="entry name" value="PAS domain"/>
    <property type="match status" value="4"/>
</dbReference>
<dbReference type="AlphaFoldDB" id="A0A845B924"/>
<evidence type="ECO:0000256" key="1">
    <source>
        <dbReference type="ARBA" id="ARBA00000085"/>
    </source>
</evidence>
<comment type="caution">
    <text evidence="8">The sequence shown here is derived from an EMBL/GenBank/DDBJ whole genome shotgun (WGS) entry which is preliminary data.</text>
</comment>
<dbReference type="PROSITE" id="PS50112">
    <property type="entry name" value="PAS"/>
    <property type="match status" value="1"/>
</dbReference>
<dbReference type="Gene3D" id="3.30.565.10">
    <property type="entry name" value="Histidine kinase-like ATPase, C-terminal domain"/>
    <property type="match status" value="1"/>
</dbReference>
<dbReference type="Pfam" id="PF02518">
    <property type="entry name" value="HATPase_c"/>
    <property type="match status" value="1"/>
</dbReference>